<dbReference type="EMBL" id="GBXM01067657">
    <property type="protein sequence ID" value="JAH40920.1"/>
    <property type="molecule type" value="Transcribed_RNA"/>
</dbReference>
<protein>
    <submittedName>
        <fullName evidence="1">Uncharacterized protein</fullName>
    </submittedName>
</protein>
<organism evidence="1">
    <name type="scientific">Anguilla anguilla</name>
    <name type="common">European freshwater eel</name>
    <name type="synonym">Muraena anguilla</name>
    <dbReference type="NCBI Taxonomy" id="7936"/>
    <lineage>
        <taxon>Eukaryota</taxon>
        <taxon>Metazoa</taxon>
        <taxon>Chordata</taxon>
        <taxon>Craniata</taxon>
        <taxon>Vertebrata</taxon>
        <taxon>Euteleostomi</taxon>
        <taxon>Actinopterygii</taxon>
        <taxon>Neopterygii</taxon>
        <taxon>Teleostei</taxon>
        <taxon>Anguilliformes</taxon>
        <taxon>Anguillidae</taxon>
        <taxon>Anguilla</taxon>
    </lineage>
</organism>
<accession>A0A0E9SJS8</accession>
<proteinExistence type="predicted"/>
<reference evidence="1" key="1">
    <citation type="submission" date="2014-11" db="EMBL/GenBank/DDBJ databases">
        <authorList>
            <person name="Amaro Gonzalez C."/>
        </authorList>
    </citation>
    <scope>NUCLEOTIDE SEQUENCE</scope>
</reference>
<reference evidence="1" key="2">
    <citation type="journal article" date="2015" name="Fish Shellfish Immunol.">
        <title>Early steps in the European eel (Anguilla anguilla)-Vibrio vulnificus interaction in the gills: Role of the RtxA13 toxin.</title>
        <authorList>
            <person name="Callol A."/>
            <person name="Pajuelo D."/>
            <person name="Ebbesson L."/>
            <person name="Teles M."/>
            <person name="MacKenzie S."/>
            <person name="Amaro C."/>
        </authorList>
    </citation>
    <scope>NUCLEOTIDE SEQUENCE</scope>
</reference>
<sequence length="64" mass="7455">MPSMLYCRHLADALFFQNDSHNFSIVPWCPFIELDIYWSNSGRAPCSRVQQCLAWESNPRPPLP</sequence>
<evidence type="ECO:0000313" key="1">
    <source>
        <dbReference type="EMBL" id="JAH40920.1"/>
    </source>
</evidence>
<name>A0A0E9SJS8_ANGAN</name>
<dbReference type="AlphaFoldDB" id="A0A0E9SJS8"/>